<dbReference type="Gene3D" id="2.120.10.10">
    <property type="match status" value="1"/>
</dbReference>
<dbReference type="STRING" id="671143.DAMO_0223"/>
<dbReference type="InterPro" id="IPR015943">
    <property type="entry name" value="WD40/YVTN_repeat-like_dom_sf"/>
</dbReference>
<dbReference type="PANTHER" id="PTHR43752">
    <property type="entry name" value="BNR/ASP-BOX REPEAT FAMILY PROTEIN"/>
    <property type="match status" value="1"/>
</dbReference>
<dbReference type="InterPro" id="IPR036278">
    <property type="entry name" value="Sialidase_sf"/>
</dbReference>
<evidence type="ECO:0000313" key="2">
    <source>
        <dbReference type="EMBL" id="CBE67324.1"/>
    </source>
</evidence>
<dbReference type="AlphaFoldDB" id="D5MIH4"/>
<accession>D5MIH4</accession>
<feature type="region of interest" description="Disordered" evidence="1">
    <location>
        <begin position="31"/>
        <end position="53"/>
    </location>
</feature>
<name>D5MIH4_METO1</name>
<proteinExistence type="predicted"/>
<dbReference type="CDD" id="cd15482">
    <property type="entry name" value="Sialidase_non-viral"/>
    <property type="match status" value="2"/>
</dbReference>
<dbReference type="PROSITE" id="PS51257">
    <property type="entry name" value="PROKAR_LIPOPROTEIN"/>
    <property type="match status" value="1"/>
</dbReference>
<protein>
    <recommendedName>
        <fullName evidence="4">Sialidase domain-containing protein</fullName>
    </recommendedName>
</protein>
<dbReference type="SUPFAM" id="SSF50939">
    <property type="entry name" value="Sialidases"/>
    <property type="match status" value="2"/>
</dbReference>
<evidence type="ECO:0000256" key="1">
    <source>
        <dbReference type="SAM" id="MobiDB-lite"/>
    </source>
</evidence>
<reference evidence="2 3" key="1">
    <citation type="journal article" date="2010" name="Nature">
        <title>Nitrite-driven anaerobic methane oxidation by oxygenic bacteria.</title>
        <authorList>
            <person name="Ettwig K.F."/>
            <person name="Butler M.K."/>
            <person name="Le Paslier D."/>
            <person name="Pelletier E."/>
            <person name="Mangenot S."/>
            <person name="Kuypers M.M.M."/>
            <person name="Schreiber F."/>
            <person name="Dutilh B.E."/>
            <person name="Zedelius J."/>
            <person name="de Beer D."/>
            <person name="Gloerich J."/>
            <person name="Wessels H.J.C.T."/>
            <person name="van Allen T."/>
            <person name="Luesken F."/>
            <person name="Wu M."/>
            <person name="van de Pas-Schoonen K.T."/>
            <person name="Op den Camp H.J.M."/>
            <person name="Janssen-Megens E.M."/>
            <person name="Francoijs K-J."/>
            <person name="Stunnenberg H."/>
            <person name="Weissenbach J."/>
            <person name="Jetten M.S.M."/>
            <person name="Strous M."/>
        </authorList>
    </citation>
    <scope>NUCLEOTIDE SEQUENCE [LARGE SCALE GENOMIC DNA]</scope>
</reference>
<dbReference type="Proteomes" id="UP000006898">
    <property type="component" value="Chromosome"/>
</dbReference>
<gene>
    <name evidence="2" type="ORF">DAMO_0223</name>
</gene>
<evidence type="ECO:0000313" key="3">
    <source>
        <dbReference type="Proteomes" id="UP000006898"/>
    </source>
</evidence>
<dbReference type="EMBL" id="FP565575">
    <property type="protein sequence ID" value="CBE67324.1"/>
    <property type="molecule type" value="Genomic_DNA"/>
</dbReference>
<dbReference type="eggNOG" id="COG4409">
    <property type="taxonomic scope" value="Bacteria"/>
</dbReference>
<dbReference type="KEGG" id="mox:DAMO_0223"/>
<organism evidence="2 3">
    <name type="scientific">Methylomirabilis oxygeniifera</name>
    <dbReference type="NCBI Taxonomy" id="671143"/>
    <lineage>
        <taxon>Bacteria</taxon>
        <taxon>Candidatus Methylomirabilota</taxon>
        <taxon>Candidatus Methylomirabilia</taxon>
        <taxon>Candidatus Methylomirabilales</taxon>
        <taxon>Candidatus Methylomirabilaceae</taxon>
        <taxon>Candidatus Methylomirabilis</taxon>
    </lineage>
</organism>
<dbReference type="HOGENOM" id="CLU_537138_0_0_0"/>
<sequence length="507" mass="56441">MRIHRGWCWRLIALALLGGLTACAMIREPSPAPSAGTVRRPRPATPQEPQAPGFFSPLLTFGGDNELYLMWASGTLYKKQNDIHFSRSVDDGLTWDAHKSLKADPTRNTGGRQIVADRNGNVMAFWGAGLRTGNIDVVAARSEDHGANWTPPQGLYKGEIHVPSLITGPNGEYVSIIPEGPESNWRLVFFRSVDGGKIWEQLPTLNGTLGTDSQFGIRSSQIVADRNGRLHVVWQERGRGQRERIYYNRLESANAHGAWLPEAVQLSAGEADSSGAYRPQISVDADGHLFVAWVEAWDPGNAALGEGQHPQSVYFTRSMDGGRTWLAQPIRLSRTGPEALRHVATHVEVANDGKGRIYVAWREEVGFPRVERLVFQGSTDYGATWISEPRSLREIKPFPAIHARFHLKSGENGRVYLLWQMAGFAWDLFFMQSTDGGMTWSKAPIRLATLPQTDPGAHDVAFETRGSHLYVAWDIGPKLPSEIFVNRSTDFGRTWLTREVQVTKREP</sequence>
<dbReference type="Gene3D" id="2.130.10.10">
    <property type="entry name" value="YVTN repeat-like/Quinoprotein amine dehydrogenase"/>
    <property type="match status" value="1"/>
</dbReference>
<evidence type="ECO:0008006" key="4">
    <source>
        <dbReference type="Google" id="ProtNLM"/>
    </source>
</evidence>
<dbReference type="PANTHER" id="PTHR43752:SF2">
    <property type="entry name" value="BNR_ASP-BOX REPEAT FAMILY PROTEIN"/>
    <property type="match status" value="1"/>
</dbReference>